<proteinExistence type="predicted"/>
<dbReference type="EMBL" id="VSRR010079416">
    <property type="protein sequence ID" value="MPC88943.1"/>
    <property type="molecule type" value="Genomic_DNA"/>
</dbReference>
<dbReference type="AlphaFoldDB" id="A0A5B7J3C7"/>
<protein>
    <submittedName>
        <fullName evidence="1">Uncharacterized protein</fullName>
    </submittedName>
</protein>
<comment type="caution">
    <text evidence="1">The sequence shown here is derived from an EMBL/GenBank/DDBJ whole genome shotgun (WGS) entry which is preliminary data.</text>
</comment>
<name>A0A5B7J3C7_PORTR</name>
<dbReference type="Proteomes" id="UP000324222">
    <property type="component" value="Unassembled WGS sequence"/>
</dbReference>
<keyword evidence="2" id="KW-1185">Reference proteome</keyword>
<organism evidence="1 2">
    <name type="scientific">Portunus trituberculatus</name>
    <name type="common">Swimming crab</name>
    <name type="synonym">Neptunus trituberculatus</name>
    <dbReference type="NCBI Taxonomy" id="210409"/>
    <lineage>
        <taxon>Eukaryota</taxon>
        <taxon>Metazoa</taxon>
        <taxon>Ecdysozoa</taxon>
        <taxon>Arthropoda</taxon>
        <taxon>Crustacea</taxon>
        <taxon>Multicrustacea</taxon>
        <taxon>Malacostraca</taxon>
        <taxon>Eumalacostraca</taxon>
        <taxon>Eucarida</taxon>
        <taxon>Decapoda</taxon>
        <taxon>Pleocyemata</taxon>
        <taxon>Brachyura</taxon>
        <taxon>Eubrachyura</taxon>
        <taxon>Portunoidea</taxon>
        <taxon>Portunidae</taxon>
        <taxon>Portuninae</taxon>
        <taxon>Portunus</taxon>
    </lineage>
</organism>
<evidence type="ECO:0000313" key="1">
    <source>
        <dbReference type="EMBL" id="MPC88943.1"/>
    </source>
</evidence>
<sequence length="165" mass="18382">MHQRRALGAWWAEREVVGGGRLAGGRLATAGGRLQEAGGVAEWWRDSSLVEVRTDFYFLALFNFHKGLKTDLIEASCCGHRLYVGDKHCALHRLSHKPLKCVSFCVYTHNESHRISIHLEAQSIKFSTAISESSCFIISALIGCLNGAPSKPFFMNDAGYKLNLW</sequence>
<evidence type="ECO:0000313" key="2">
    <source>
        <dbReference type="Proteomes" id="UP000324222"/>
    </source>
</evidence>
<gene>
    <name evidence="1" type="ORF">E2C01_083868</name>
</gene>
<accession>A0A5B7J3C7</accession>
<reference evidence="1 2" key="1">
    <citation type="submission" date="2019-05" db="EMBL/GenBank/DDBJ databases">
        <title>Another draft genome of Portunus trituberculatus and its Hox gene families provides insights of decapod evolution.</title>
        <authorList>
            <person name="Jeong J.-H."/>
            <person name="Song I."/>
            <person name="Kim S."/>
            <person name="Choi T."/>
            <person name="Kim D."/>
            <person name="Ryu S."/>
            <person name="Kim W."/>
        </authorList>
    </citation>
    <scope>NUCLEOTIDE SEQUENCE [LARGE SCALE GENOMIC DNA]</scope>
    <source>
        <tissue evidence="1">Muscle</tissue>
    </source>
</reference>